<evidence type="ECO:0000256" key="14">
    <source>
        <dbReference type="ARBA" id="ARBA00023172"/>
    </source>
</evidence>
<evidence type="ECO:0000256" key="12">
    <source>
        <dbReference type="ARBA" id="ARBA00022895"/>
    </source>
</evidence>
<comment type="subcellular location">
    <subcellularLocation>
        <location evidence="2">Chromosome</location>
        <location evidence="2">Telomere</location>
    </subcellularLocation>
    <subcellularLocation>
        <location evidence="1">Nucleus</location>
    </subcellularLocation>
</comment>
<dbReference type="Gene3D" id="3.40.50.410">
    <property type="entry name" value="von Willebrand factor, type A domain"/>
    <property type="match status" value="1"/>
</dbReference>
<dbReference type="PANTHER" id="PTHR12604">
    <property type="entry name" value="KU AUTOANTIGEN DNA HELICASE"/>
    <property type="match status" value="1"/>
</dbReference>
<dbReference type="SMART" id="SM00559">
    <property type="entry name" value="Ku78"/>
    <property type="match status" value="1"/>
</dbReference>
<dbReference type="GO" id="GO:0005721">
    <property type="term" value="C:pericentric heterochromatin"/>
    <property type="evidence" value="ECO:0007669"/>
    <property type="project" value="EnsemblFungi"/>
</dbReference>
<dbReference type="SUPFAM" id="SSF53300">
    <property type="entry name" value="vWA-like"/>
    <property type="match status" value="1"/>
</dbReference>
<dbReference type="GeneID" id="25031826"/>
<dbReference type="HOGENOM" id="CLU_014815_3_0_1"/>
<dbReference type="InterPro" id="IPR016194">
    <property type="entry name" value="SPOC-like_C_dom_sf"/>
</dbReference>
<dbReference type="SMART" id="SM00513">
    <property type="entry name" value="SAP"/>
    <property type="match status" value="1"/>
</dbReference>
<dbReference type="Gene3D" id="1.10.720.30">
    <property type="entry name" value="SAP domain"/>
    <property type="match status" value="1"/>
</dbReference>
<evidence type="ECO:0000256" key="17">
    <source>
        <dbReference type="ARBA" id="ARBA00031811"/>
    </source>
</evidence>
<dbReference type="GO" id="GO:0003684">
    <property type="term" value="F:damaged DNA binding"/>
    <property type="evidence" value="ECO:0007669"/>
    <property type="project" value="InterPro"/>
</dbReference>
<dbReference type="GO" id="GO:0120290">
    <property type="term" value="P:stalled replication fork localization to nuclear periphery"/>
    <property type="evidence" value="ECO:0007669"/>
    <property type="project" value="EnsemblFungi"/>
</dbReference>
<dbReference type="AlphaFoldDB" id="S9RI12"/>
<evidence type="ECO:0000256" key="1">
    <source>
        <dbReference type="ARBA" id="ARBA00004123"/>
    </source>
</evidence>
<dbReference type="GO" id="GO:0006303">
    <property type="term" value="P:double-strand break repair via nonhomologous end joining"/>
    <property type="evidence" value="ECO:0007669"/>
    <property type="project" value="EnsemblFungi"/>
</dbReference>
<sequence length="608" mass="69145">MDPEDPSLTEDFESVYNGRNAILFVVEVSPSMLEPVDEFTPCSLQMALICAYQLAAQRVITNPNDVMGILLYGTESSTGRFENQQILLDLDPPDAERLKILQTYQKEFDSYKKNFKPCSSQVSLSNVLYHASVLFTTKAQKYEKRLFLITDNDLPAWNEMEKGIILQRAQDLKDLEVQVNPIFLDPPTNSFRVNVFYSDFLYIIYDRQDVSNLVNRGQSQLQGMLNMITALQKPKRAHFHLEMDLGKGVRIEIQVYILLKRLESVKTSWVYAKGERLAIATPQSKQVSFDTKKELKRSEIKRSFTYGGSSIVFDPDNLAEIRSFGQPVLRIIGFRDASTLKPWHSLKPAIFIRPIENTIRGGGAVFSALHKKLLNSNSIGIAWFIARPNSNPSFVAMIPTGSSTHIRKDFELPVGIFLLQLPTADDIRSLPGNPNPQSLPPNSIESMQNILRGMELRAYEPGRYNNPTLQWHYKVLQALALDDEIPNDFVDTTLPKYKAIQKRVGNSIREFNEILNQSNDDTSTMKNEEDLDMNTVSSLKRKREETTEKSFALEDSQLKKLHDSGTLEKELKALKVPQLKEILRDRSLRSTGKKADLVTNLVAYVEKL</sequence>
<gene>
    <name evidence="19" type="ORF">SOCG_02852</name>
</gene>
<dbReference type="SUPFAM" id="SSF100939">
    <property type="entry name" value="SPOC domain-like"/>
    <property type="match status" value="1"/>
</dbReference>
<dbReference type="GO" id="GO:0003690">
    <property type="term" value="F:double-stranded DNA binding"/>
    <property type="evidence" value="ECO:0007669"/>
    <property type="project" value="TreeGrafter"/>
</dbReference>
<dbReference type="InterPro" id="IPR006164">
    <property type="entry name" value="DNA_bd_Ku70/Ku80"/>
</dbReference>
<protein>
    <recommendedName>
        <fullName evidence="5">ATP-dependent DNA helicase II subunit 1</fullName>
        <ecNumber evidence="4">3.6.4.12</ecNumber>
    </recommendedName>
    <alternativeName>
        <fullName evidence="17">ATP-dependent DNA helicase II subunit Ku70</fullName>
    </alternativeName>
</protein>
<organism evidence="19 20">
    <name type="scientific">Schizosaccharomyces octosporus (strain yFS286)</name>
    <name type="common">Fission yeast</name>
    <name type="synonym">Octosporomyces octosporus</name>
    <dbReference type="NCBI Taxonomy" id="483514"/>
    <lineage>
        <taxon>Eukaryota</taxon>
        <taxon>Fungi</taxon>
        <taxon>Dikarya</taxon>
        <taxon>Ascomycota</taxon>
        <taxon>Taphrinomycotina</taxon>
        <taxon>Schizosaccharomycetes</taxon>
        <taxon>Schizosaccharomycetales</taxon>
        <taxon>Schizosaccharomycetaceae</taxon>
        <taxon>Schizosaccharomyces</taxon>
    </lineage>
</organism>
<evidence type="ECO:0000256" key="2">
    <source>
        <dbReference type="ARBA" id="ARBA00004574"/>
    </source>
</evidence>
<evidence type="ECO:0000256" key="15">
    <source>
        <dbReference type="ARBA" id="ARBA00023204"/>
    </source>
</evidence>
<evidence type="ECO:0000259" key="18">
    <source>
        <dbReference type="PROSITE" id="PS50800"/>
    </source>
</evidence>
<dbReference type="CDD" id="cd00788">
    <property type="entry name" value="KU70"/>
    <property type="match status" value="1"/>
</dbReference>
<keyword evidence="6" id="KW-0158">Chromosome</keyword>
<dbReference type="EC" id="3.6.4.12" evidence="4"/>
<dbReference type="GO" id="GO:0043564">
    <property type="term" value="C:Ku70:Ku80 complex"/>
    <property type="evidence" value="ECO:0007669"/>
    <property type="project" value="InterPro"/>
</dbReference>
<dbReference type="GO" id="GO:0099115">
    <property type="term" value="C:chromosome, subtelomeric region"/>
    <property type="evidence" value="ECO:0007669"/>
    <property type="project" value="EnsemblFungi"/>
</dbReference>
<dbReference type="InterPro" id="IPR036361">
    <property type="entry name" value="SAP_dom_sf"/>
</dbReference>
<dbReference type="Gene3D" id="4.10.970.10">
    <property type="entry name" value="Ku70, bridge and pillars"/>
    <property type="match status" value="1"/>
</dbReference>
<keyword evidence="12" id="KW-0779">Telomere</keyword>
<keyword evidence="14" id="KW-0233">DNA recombination</keyword>
<keyword evidence="13" id="KW-0238">DNA-binding</keyword>
<feature type="domain" description="SAP" evidence="18">
    <location>
        <begin position="571"/>
        <end position="605"/>
    </location>
</feature>
<keyword evidence="20" id="KW-1185">Reference proteome</keyword>
<dbReference type="InterPro" id="IPR036465">
    <property type="entry name" value="vWFA_dom_sf"/>
</dbReference>
<dbReference type="GO" id="GO:0042162">
    <property type="term" value="F:telomeric DNA binding"/>
    <property type="evidence" value="ECO:0007669"/>
    <property type="project" value="EnsemblFungi"/>
</dbReference>
<dbReference type="InterPro" id="IPR003034">
    <property type="entry name" value="SAP_dom"/>
</dbReference>
<dbReference type="InterPro" id="IPR006165">
    <property type="entry name" value="Ku70"/>
</dbReference>
<dbReference type="GO" id="GO:0006310">
    <property type="term" value="P:DNA recombination"/>
    <property type="evidence" value="ECO:0007669"/>
    <property type="project" value="UniProtKB-KW"/>
</dbReference>
<dbReference type="InterPro" id="IPR005161">
    <property type="entry name" value="Ku_N"/>
</dbReference>
<evidence type="ECO:0000313" key="20">
    <source>
        <dbReference type="Proteomes" id="UP000016088"/>
    </source>
</evidence>
<dbReference type="Pfam" id="PF03730">
    <property type="entry name" value="Ku_C"/>
    <property type="match status" value="1"/>
</dbReference>
<evidence type="ECO:0000256" key="3">
    <source>
        <dbReference type="ARBA" id="ARBA00005240"/>
    </source>
</evidence>
<dbReference type="GO" id="GO:0000723">
    <property type="term" value="P:telomere maintenance"/>
    <property type="evidence" value="ECO:0007669"/>
    <property type="project" value="EnsemblFungi"/>
</dbReference>
<dbReference type="SUPFAM" id="SSF68906">
    <property type="entry name" value="SAP domain"/>
    <property type="match status" value="1"/>
</dbReference>
<keyword evidence="16" id="KW-0539">Nucleus</keyword>
<evidence type="ECO:0000256" key="6">
    <source>
        <dbReference type="ARBA" id="ARBA00022454"/>
    </source>
</evidence>
<dbReference type="PIRSF" id="PIRSF003033">
    <property type="entry name" value="Ku70"/>
    <property type="match status" value="1"/>
</dbReference>
<dbReference type="GO" id="GO:0016787">
    <property type="term" value="F:hydrolase activity"/>
    <property type="evidence" value="ECO:0007669"/>
    <property type="project" value="UniProtKB-KW"/>
</dbReference>
<dbReference type="GO" id="GO:0003678">
    <property type="term" value="F:DNA helicase activity"/>
    <property type="evidence" value="ECO:0007669"/>
    <property type="project" value="UniProtKB-EC"/>
</dbReference>
<dbReference type="NCBIfam" id="TIGR00578">
    <property type="entry name" value="ku70"/>
    <property type="match status" value="1"/>
</dbReference>
<dbReference type="Proteomes" id="UP000016088">
    <property type="component" value="Unassembled WGS sequence"/>
</dbReference>
<evidence type="ECO:0000256" key="10">
    <source>
        <dbReference type="ARBA" id="ARBA00022806"/>
    </source>
</evidence>
<keyword evidence="8" id="KW-0227">DNA damage</keyword>
<evidence type="ECO:0000256" key="11">
    <source>
        <dbReference type="ARBA" id="ARBA00022840"/>
    </source>
</evidence>
<dbReference type="GO" id="GO:0005524">
    <property type="term" value="F:ATP binding"/>
    <property type="evidence" value="ECO:0007669"/>
    <property type="project" value="UniProtKB-KW"/>
</dbReference>
<evidence type="ECO:0000256" key="16">
    <source>
        <dbReference type="ARBA" id="ARBA00023242"/>
    </source>
</evidence>
<reference evidence="19 20" key="1">
    <citation type="journal article" date="2011" name="Science">
        <title>Comparative functional genomics of the fission yeasts.</title>
        <authorList>
            <person name="Rhind N."/>
            <person name="Chen Z."/>
            <person name="Yassour M."/>
            <person name="Thompson D.A."/>
            <person name="Haas B.J."/>
            <person name="Habib N."/>
            <person name="Wapinski I."/>
            <person name="Roy S."/>
            <person name="Lin M.F."/>
            <person name="Heiman D.I."/>
            <person name="Young S.K."/>
            <person name="Furuya K."/>
            <person name="Guo Y."/>
            <person name="Pidoux A."/>
            <person name="Chen H.M."/>
            <person name="Robbertse B."/>
            <person name="Goldberg J.M."/>
            <person name="Aoki K."/>
            <person name="Bayne E.H."/>
            <person name="Berlin A.M."/>
            <person name="Desjardins C.A."/>
            <person name="Dobbs E."/>
            <person name="Dukaj L."/>
            <person name="Fan L."/>
            <person name="FitzGerald M.G."/>
            <person name="French C."/>
            <person name="Gujja S."/>
            <person name="Hansen K."/>
            <person name="Keifenheim D."/>
            <person name="Levin J.Z."/>
            <person name="Mosher R.A."/>
            <person name="Mueller C.A."/>
            <person name="Pfiffner J."/>
            <person name="Priest M."/>
            <person name="Russ C."/>
            <person name="Smialowska A."/>
            <person name="Swoboda P."/>
            <person name="Sykes S.M."/>
            <person name="Vaughn M."/>
            <person name="Vengrova S."/>
            <person name="Yoder R."/>
            <person name="Zeng Q."/>
            <person name="Allshire R."/>
            <person name="Baulcombe D."/>
            <person name="Birren B.W."/>
            <person name="Brown W."/>
            <person name="Ekwall K."/>
            <person name="Kellis M."/>
            <person name="Leatherwood J."/>
            <person name="Levin H."/>
            <person name="Margalit H."/>
            <person name="Martienssen R."/>
            <person name="Nieduszynski C.A."/>
            <person name="Spatafora J.W."/>
            <person name="Friedman N."/>
            <person name="Dalgaard J.Z."/>
            <person name="Baumann P."/>
            <person name="Niki H."/>
            <person name="Regev A."/>
            <person name="Nusbaum C."/>
        </authorList>
    </citation>
    <scope>NUCLEOTIDE SEQUENCE [LARGE SCALE GENOMIC DNA]</scope>
    <source>
        <strain evidence="20">yFS286</strain>
    </source>
</reference>
<dbReference type="GO" id="GO:0035861">
    <property type="term" value="C:site of double-strand break"/>
    <property type="evidence" value="ECO:0007669"/>
    <property type="project" value="EnsemblFungi"/>
</dbReference>
<keyword evidence="15" id="KW-0234">DNA repair</keyword>
<accession>S9RI12</accession>
<dbReference type="CDD" id="cd01458">
    <property type="entry name" value="vWA_ku"/>
    <property type="match status" value="1"/>
</dbReference>
<evidence type="ECO:0000256" key="7">
    <source>
        <dbReference type="ARBA" id="ARBA00022741"/>
    </source>
</evidence>
<comment type="similarity">
    <text evidence="3">Belongs to the ku70 family.</text>
</comment>
<evidence type="ECO:0000256" key="13">
    <source>
        <dbReference type="ARBA" id="ARBA00023125"/>
    </source>
</evidence>
<dbReference type="InterPro" id="IPR027388">
    <property type="entry name" value="Ku70_bridge/pillars_dom_sf"/>
</dbReference>
<dbReference type="OMA" id="FWANVKH"/>
<dbReference type="Gene3D" id="1.10.1600.10">
    <property type="match status" value="1"/>
</dbReference>
<dbReference type="PROSITE" id="PS50800">
    <property type="entry name" value="SAP"/>
    <property type="match status" value="1"/>
</dbReference>
<evidence type="ECO:0000256" key="8">
    <source>
        <dbReference type="ARBA" id="ARBA00022763"/>
    </source>
</evidence>
<dbReference type="RefSeq" id="XP_013016796.1">
    <property type="nucleotide sequence ID" value="XM_013161342.1"/>
</dbReference>
<dbReference type="EMBL" id="KE503206">
    <property type="protein sequence ID" value="EPX73634.1"/>
    <property type="molecule type" value="Genomic_DNA"/>
</dbReference>
<evidence type="ECO:0000313" key="19">
    <source>
        <dbReference type="EMBL" id="EPX73634.1"/>
    </source>
</evidence>
<keyword evidence="10" id="KW-0347">Helicase</keyword>
<dbReference type="GO" id="GO:0140445">
    <property type="term" value="C:chromosome, telomeric repeat region"/>
    <property type="evidence" value="ECO:0007669"/>
    <property type="project" value="EnsemblFungi"/>
</dbReference>
<dbReference type="Gene3D" id="2.40.290.10">
    <property type="match status" value="1"/>
</dbReference>
<keyword evidence="9" id="KW-0378">Hydrolase</keyword>
<dbReference type="InterPro" id="IPR005160">
    <property type="entry name" value="Ku_C"/>
</dbReference>
<dbReference type="Pfam" id="PF03731">
    <property type="entry name" value="Ku_N"/>
    <property type="match status" value="1"/>
</dbReference>
<dbReference type="PANTHER" id="PTHR12604:SF2">
    <property type="entry name" value="X-RAY REPAIR CROSS-COMPLEMENTING PROTEIN 6"/>
    <property type="match status" value="1"/>
</dbReference>
<proteinExistence type="inferred from homology"/>
<dbReference type="OrthoDB" id="3249161at2759"/>
<keyword evidence="7" id="KW-0547">Nucleotide-binding</keyword>
<keyword evidence="11" id="KW-0067">ATP-binding</keyword>
<evidence type="ECO:0000256" key="4">
    <source>
        <dbReference type="ARBA" id="ARBA00012551"/>
    </source>
</evidence>
<dbReference type="Pfam" id="PF02037">
    <property type="entry name" value="SAP"/>
    <property type="match status" value="1"/>
</dbReference>
<name>S9RI12_SCHOY</name>
<evidence type="ECO:0000256" key="5">
    <source>
        <dbReference type="ARBA" id="ARBA00021796"/>
    </source>
</evidence>
<dbReference type="Pfam" id="PF02735">
    <property type="entry name" value="Ku"/>
    <property type="match status" value="1"/>
</dbReference>
<evidence type="ECO:0000256" key="9">
    <source>
        <dbReference type="ARBA" id="ARBA00022801"/>
    </source>
</evidence>
<dbReference type="eggNOG" id="KOG2327">
    <property type="taxonomic scope" value="Eukaryota"/>
</dbReference>
<dbReference type="VEuPathDB" id="FungiDB:SOCG_02852"/>
<dbReference type="InterPro" id="IPR047087">
    <property type="entry name" value="KU70_core_dom"/>
</dbReference>